<sequence>MWLKRGLSLLVPVVALLPLGAAAPMPVQTTLARIPKAYQQTWYHYDENGQFDTVKFTAKSFRSQVKTGTLPMTDTMQLHVHQLNSSFISRRSHPSWGAAQFDRQHRLRLTGWNQPAGTGASYQVSVKTFHQQQLVVLSQSNAIGTWVYEHYFQSKALAKLVGNAHFPGEVYATSY</sequence>
<evidence type="ECO:0000313" key="3">
    <source>
        <dbReference type="Proteomes" id="UP001596171"/>
    </source>
</evidence>
<comment type="caution">
    <text evidence="2">The sequence shown here is derived from an EMBL/GenBank/DDBJ whole genome shotgun (WGS) entry which is preliminary data.</text>
</comment>
<feature type="chain" id="PRO_5046242833" evidence="1">
    <location>
        <begin position="24"/>
        <end position="175"/>
    </location>
</feature>
<reference evidence="3" key="1">
    <citation type="journal article" date="2019" name="Int. J. Syst. Evol. Microbiol.">
        <title>The Global Catalogue of Microorganisms (GCM) 10K type strain sequencing project: providing services to taxonomists for standard genome sequencing and annotation.</title>
        <authorList>
            <consortium name="The Broad Institute Genomics Platform"/>
            <consortium name="The Broad Institute Genome Sequencing Center for Infectious Disease"/>
            <person name="Wu L."/>
            <person name="Ma J."/>
        </authorList>
    </citation>
    <scope>NUCLEOTIDE SEQUENCE [LARGE SCALE GENOMIC DNA]</scope>
    <source>
        <strain evidence="3">CCM 8930</strain>
    </source>
</reference>
<feature type="signal peptide" evidence="1">
    <location>
        <begin position="1"/>
        <end position="23"/>
    </location>
</feature>
<evidence type="ECO:0000313" key="2">
    <source>
        <dbReference type="EMBL" id="MFC6202940.1"/>
    </source>
</evidence>
<dbReference type="Proteomes" id="UP001596171">
    <property type="component" value="Unassembled WGS sequence"/>
</dbReference>
<gene>
    <name evidence="2" type="ORF">ACFP1L_13790</name>
</gene>
<name>A0ABW1SMJ6_9LACO</name>
<keyword evidence="3" id="KW-1185">Reference proteome</keyword>
<protein>
    <submittedName>
        <fullName evidence="2">Uncharacterized protein</fullName>
    </submittedName>
</protein>
<dbReference type="RefSeq" id="WP_137615948.1">
    <property type="nucleotide sequence ID" value="NZ_BJDI01000005.1"/>
</dbReference>
<organism evidence="2 3">
    <name type="scientific">Lactiplantibacillus nangangensis</name>
    <dbReference type="NCBI Taxonomy" id="2559917"/>
    <lineage>
        <taxon>Bacteria</taxon>
        <taxon>Bacillati</taxon>
        <taxon>Bacillota</taxon>
        <taxon>Bacilli</taxon>
        <taxon>Lactobacillales</taxon>
        <taxon>Lactobacillaceae</taxon>
        <taxon>Lactiplantibacillus</taxon>
    </lineage>
</organism>
<proteinExistence type="predicted"/>
<dbReference type="EMBL" id="JBHSSE010000028">
    <property type="protein sequence ID" value="MFC6202940.1"/>
    <property type="molecule type" value="Genomic_DNA"/>
</dbReference>
<keyword evidence="1" id="KW-0732">Signal</keyword>
<evidence type="ECO:0000256" key="1">
    <source>
        <dbReference type="SAM" id="SignalP"/>
    </source>
</evidence>
<accession>A0ABW1SMJ6</accession>